<reference evidence="2 3" key="1">
    <citation type="journal article" date="2021" name="Commun. Biol.">
        <title>The genome of Shorea leprosula (Dipterocarpaceae) highlights the ecological relevance of drought in aseasonal tropical rainforests.</title>
        <authorList>
            <person name="Ng K.K.S."/>
            <person name="Kobayashi M.J."/>
            <person name="Fawcett J.A."/>
            <person name="Hatakeyama M."/>
            <person name="Paape T."/>
            <person name="Ng C.H."/>
            <person name="Ang C.C."/>
            <person name="Tnah L.H."/>
            <person name="Lee C.T."/>
            <person name="Nishiyama T."/>
            <person name="Sese J."/>
            <person name="O'Brien M.J."/>
            <person name="Copetti D."/>
            <person name="Mohd Noor M.I."/>
            <person name="Ong R.C."/>
            <person name="Putra M."/>
            <person name="Sireger I.Z."/>
            <person name="Indrioko S."/>
            <person name="Kosugi Y."/>
            <person name="Izuno A."/>
            <person name="Isagi Y."/>
            <person name="Lee S.L."/>
            <person name="Shimizu K.K."/>
        </authorList>
    </citation>
    <scope>NUCLEOTIDE SEQUENCE [LARGE SCALE GENOMIC DNA]</scope>
    <source>
        <strain evidence="2">214</strain>
    </source>
</reference>
<dbReference type="AlphaFoldDB" id="A0AAV5KKH5"/>
<dbReference type="Proteomes" id="UP001054252">
    <property type="component" value="Unassembled WGS sequence"/>
</dbReference>
<organism evidence="2 3">
    <name type="scientific">Rubroshorea leprosula</name>
    <dbReference type="NCBI Taxonomy" id="152421"/>
    <lineage>
        <taxon>Eukaryota</taxon>
        <taxon>Viridiplantae</taxon>
        <taxon>Streptophyta</taxon>
        <taxon>Embryophyta</taxon>
        <taxon>Tracheophyta</taxon>
        <taxon>Spermatophyta</taxon>
        <taxon>Magnoliopsida</taxon>
        <taxon>eudicotyledons</taxon>
        <taxon>Gunneridae</taxon>
        <taxon>Pentapetalae</taxon>
        <taxon>rosids</taxon>
        <taxon>malvids</taxon>
        <taxon>Malvales</taxon>
        <taxon>Dipterocarpaceae</taxon>
        <taxon>Rubroshorea</taxon>
    </lineage>
</organism>
<keyword evidence="3" id="KW-1185">Reference proteome</keyword>
<sequence length="155" mass="17109">MRSPEPNSSSSKQLKIKFVVQLMALCSKNVKRVSNKLKALPSDIAAKSPGFHLPIKSTLGRVKPKKLLKTISKKAIMFAHRKKKSESGGEEEFGDGGVWQREIMMGDKCQPLDFSGVIYYDSSGKRVAEIPARSPRTTSASPIPAYLSETRKTDL</sequence>
<comment type="caution">
    <text evidence="2">The sequence shown here is derived from an EMBL/GenBank/DDBJ whole genome shotgun (WGS) entry which is preliminary data.</text>
</comment>
<gene>
    <name evidence="2" type="ORF">SLEP1_g34597</name>
</gene>
<evidence type="ECO:0000313" key="3">
    <source>
        <dbReference type="Proteomes" id="UP001054252"/>
    </source>
</evidence>
<dbReference type="EMBL" id="BPVZ01000068">
    <property type="protein sequence ID" value="GKV25104.1"/>
    <property type="molecule type" value="Genomic_DNA"/>
</dbReference>
<evidence type="ECO:0000313" key="2">
    <source>
        <dbReference type="EMBL" id="GKV25104.1"/>
    </source>
</evidence>
<accession>A0AAV5KKH5</accession>
<dbReference type="PANTHER" id="PTHR33237">
    <property type="entry name" value="F2P16.13 PROTEIN-RELATED"/>
    <property type="match status" value="1"/>
</dbReference>
<feature type="region of interest" description="Disordered" evidence="1">
    <location>
        <begin position="129"/>
        <end position="155"/>
    </location>
</feature>
<proteinExistence type="predicted"/>
<evidence type="ECO:0000256" key="1">
    <source>
        <dbReference type="SAM" id="MobiDB-lite"/>
    </source>
</evidence>
<dbReference type="PANTHER" id="PTHR33237:SF46">
    <property type="entry name" value="OS01G0606100 PROTEIN"/>
    <property type="match status" value="1"/>
</dbReference>
<name>A0AAV5KKH5_9ROSI</name>
<protein>
    <submittedName>
        <fullName evidence="2">Uncharacterized protein</fullName>
    </submittedName>
</protein>